<name>A0ABU6WF05_9FABA</name>
<proteinExistence type="predicted"/>
<dbReference type="EMBL" id="JASCZI010181380">
    <property type="protein sequence ID" value="MED6182768.1"/>
    <property type="molecule type" value="Genomic_DNA"/>
</dbReference>
<dbReference type="PANTHER" id="PTHR31672">
    <property type="entry name" value="BNACNNG10540D PROTEIN"/>
    <property type="match status" value="1"/>
</dbReference>
<dbReference type="SUPFAM" id="SSF81383">
    <property type="entry name" value="F-box domain"/>
    <property type="match status" value="1"/>
</dbReference>
<dbReference type="InterPro" id="IPR050796">
    <property type="entry name" value="SCF_F-box_component"/>
</dbReference>
<reference evidence="1 2" key="1">
    <citation type="journal article" date="2023" name="Plants (Basel)">
        <title>Bridging the Gap: Combining Genomics and Transcriptomics Approaches to Understand Stylosanthes scabra, an Orphan Legume from the Brazilian Caatinga.</title>
        <authorList>
            <person name="Ferreira-Neto J.R.C."/>
            <person name="da Silva M.D."/>
            <person name="Binneck E."/>
            <person name="de Melo N.F."/>
            <person name="da Silva R.H."/>
            <person name="de Melo A.L.T.M."/>
            <person name="Pandolfi V."/>
            <person name="Bustamante F.O."/>
            <person name="Brasileiro-Vidal A.C."/>
            <person name="Benko-Iseppon A.M."/>
        </authorList>
    </citation>
    <scope>NUCLEOTIDE SEQUENCE [LARGE SCALE GENOMIC DNA]</scope>
    <source>
        <tissue evidence="1">Leaves</tissue>
    </source>
</reference>
<dbReference type="PANTHER" id="PTHR31672:SF13">
    <property type="entry name" value="F-BOX PROTEIN CPR30-LIKE"/>
    <property type="match status" value="1"/>
</dbReference>
<protein>
    <recommendedName>
        <fullName evidence="3">F-box domain-containing protein</fullName>
    </recommendedName>
</protein>
<gene>
    <name evidence="1" type="ORF">PIB30_031770</name>
</gene>
<comment type="caution">
    <text evidence="1">The sequence shown here is derived from an EMBL/GenBank/DDBJ whole genome shotgun (WGS) entry which is preliminary data.</text>
</comment>
<organism evidence="1 2">
    <name type="scientific">Stylosanthes scabra</name>
    <dbReference type="NCBI Taxonomy" id="79078"/>
    <lineage>
        <taxon>Eukaryota</taxon>
        <taxon>Viridiplantae</taxon>
        <taxon>Streptophyta</taxon>
        <taxon>Embryophyta</taxon>
        <taxon>Tracheophyta</taxon>
        <taxon>Spermatophyta</taxon>
        <taxon>Magnoliopsida</taxon>
        <taxon>eudicotyledons</taxon>
        <taxon>Gunneridae</taxon>
        <taxon>Pentapetalae</taxon>
        <taxon>rosids</taxon>
        <taxon>fabids</taxon>
        <taxon>Fabales</taxon>
        <taxon>Fabaceae</taxon>
        <taxon>Papilionoideae</taxon>
        <taxon>50 kb inversion clade</taxon>
        <taxon>dalbergioids sensu lato</taxon>
        <taxon>Dalbergieae</taxon>
        <taxon>Pterocarpus clade</taxon>
        <taxon>Stylosanthes</taxon>
    </lineage>
</organism>
<dbReference type="InterPro" id="IPR036047">
    <property type="entry name" value="F-box-like_dom_sf"/>
</dbReference>
<evidence type="ECO:0000313" key="2">
    <source>
        <dbReference type="Proteomes" id="UP001341840"/>
    </source>
</evidence>
<evidence type="ECO:0008006" key="3">
    <source>
        <dbReference type="Google" id="ProtNLM"/>
    </source>
</evidence>
<keyword evidence="2" id="KW-1185">Reference proteome</keyword>
<evidence type="ECO:0000313" key="1">
    <source>
        <dbReference type="EMBL" id="MED6182768.1"/>
    </source>
</evidence>
<sequence>MAMSHDGLYEIFSWLPAKSIHKFSASCKNLWEFLEDPYFAWKQAKNSLTKCDTCFFMQAHNHIEFHALLGEQDSSGVPEDVLRFLLTSAKILSSSNGLLLCSVTGRNRVELFVTNPATQSFVWIPTPKNLENNIDADLKIMLECDQDDFNVFLFDIPTWGSNLDCKVYNHKVGS</sequence>
<dbReference type="Proteomes" id="UP001341840">
    <property type="component" value="Unassembled WGS sequence"/>
</dbReference>
<accession>A0ABU6WF05</accession>